<protein>
    <submittedName>
        <fullName evidence="2">Uncharacterized protein</fullName>
    </submittedName>
</protein>
<comment type="caution">
    <text evidence="2">The sequence shown here is derived from an EMBL/GenBank/DDBJ whole genome shotgun (WGS) entry which is preliminary data.</text>
</comment>
<organism evidence="2 3">
    <name type="scientific">Streptomyces hygroscopicus</name>
    <dbReference type="NCBI Taxonomy" id="1912"/>
    <lineage>
        <taxon>Bacteria</taxon>
        <taxon>Bacillati</taxon>
        <taxon>Actinomycetota</taxon>
        <taxon>Actinomycetes</taxon>
        <taxon>Kitasatosporales</taxon>
        <taxon>Streptomycetaceae</taxon>
        <taxon>Streptomyces</taxon>
        <taxon>Streptomyces violaceusniger group</taxon>
    </lineage>
</organism>
<name>A0ABQ3TYF5_STRHY</name>
<proteinExistence type="predicted"/>
<feature type="region of interest" description="Disordered" evidence="1">
    <location>
        <begin position="1"/>
        <end position="22"/>
    </location>
</feature>
<dbReference type="Proteomes" id="UP001054854">
    <property type="component" value="Unassembled WGS sequence"/>
</dbReference>
<evidence type="ECO:0000256" key="1">
    <source>
        <dbReference type="SAM" id="MobiDB-lite"/>
    </source>
</evidence>
<reference evidence="2" key="1">
    <citation type="submission" date="2024-05" db="EMBL/GenBank/DDBJ databases">
        <title>Whole genome shotgun sequence of Streptomyces hygroscopicus NBRC 113678.</title>
        <authorList>
            <person name="Komaki H."/>
            <person name="Tamura T."/>
        </authorList>
    </citation>
    <scope>NUCLEOTIDE SEQUENCE</scope>
    <source>
        <strain evidence="2">N11-34</strain>
    </source>
</reference>
<sequence length="63" mass="6860">MPLVANNGPAVPTSSGTRQRLETVEPVFAQNTRSATAEMAAEYERIRRLPAPGAGQERGTHRR</sequence>
<accession>A0ABQ3TYF5</accession>
<keyword evidence="3" id="KW-1185">Reference proteome</keyword>
<evidence type="ECO:0000313" key="2">
    <source>
        <dbReference type="EMBL" id="GHJ28397.1"/>
    </source>
</evidence>
<gene>
    <name evidence="2" type="ORF">TPA0910_28300</name>
</gene>
<evidence type="ECO:0000313" key="3">
    <source>
        <dbReference type="Proteomes" id="UP001054854"/>
    </source>
</evidence>
<dbReference type="EMBL" id="BNEK01000003">
    <property type="protein sequence ID" value="GHJ28397.1"/>
    <property type="molecule type" value="Genomic_DNA"/>
</dbReference>